<dbReference type="Gene3D" id="3.90.550.10">
    <property type="entry name" value="Spore Coat Polysaccharide Biosynthesis Protein SpsA, Chain A"/>
    <property type="match status" value="1"/>
</dbReference>
<evidence type="ECO:0000313" key="5">
    <source>
        <dbReference type="Proteomes" id="UP001056381"/>
    </source>
</evidence>
<dbReference type="InterPro" id="IPR050065">
    <property type="entry name" value="GlmU-like"/>
</dbReference>
<dbReference type="Proteomes" id="UP001056381">
    <property type="component" value="Chromosome"/>
</dbReference>
<evidence type="ECO:0000313" key="4">
    <source>
        <dbReference type="EMBL" id="URQ63256.1"/>
    </source>
</evidence>
<sequence>MKAMILAAGFGKRLGHLTQNTPKPLIQVKGKALIDYHLEKLIKSGFETVVINLHYLGEQIEEHITSNFSGKIKIIFSHEKEILGTCGGISNAINHFGNDDFLVLNADIFSDIDYVYFKKFKAPTIFAVKNDNNGDFSIENEKVIVHGEKNFTWTGFSIINSSFFQGMETKYSHYWEDLMMHLAAEGKVVADIPNINWYDVGIKDTLDFLNSE</sequence>
<dbReference type="InterPro" id="IPR005835">
    <property type="entry name" value="NTP_transferase_dom"/>
</dbReference>
<evidence type="ECO:0000259" key="3">
    <source>
        <dbReference type="Pfam" id="PF00483"/>
    </source>
</evidence>
<proteinExistence type="predicted"/>
<keyword evidence="1" id="KW-0808">Transferase</keyword>
<dbReference type="Pfam" id="PF00483">
    <property type="entry name" value="NTP_transferase"/>
    <property type="match status" value="1"/>
</dbReference>
<dbReference type="SUPFAM" id="SSF53448">
    <property type="entry name" value="Nucleotide-diphospho-sugar transferases"/>
    <property type="match status" value="1"/>
</dbReference>
<keyword evidence="2" id="KW-0548">Nucleotidyltransferase</keyword>
<evidence type="ECO:0000256" key="2">
    <source>
        <dbReference type="ARBA" id="ARBA00022695"/>
    </source>
</evidence>
<feature type="domain" description="Nucleotidyl transferase" evidence="3">
    <location>
        <begin position="2"/>
        <end position="115"/>
    </location>
</feature>
<dbReference type="PANTHER" id="PTHR43584">
    <property type="entry name" value="NUCLEOTIDYL TRANSFERASE"/>
    <property type="match status" value="1"/>
</dbReference>
<name>A0A9Q8X488_9GAMM</name>
<dbReference type="PANTHER" id="PTHR43584:SF8">
    <property type="entry name" value="N-ACETYLMURAMATE ALPHA-1-PHOSPHATE URIDYLYLTRANSFERASE"/>
    <property type="match status" value="1"/>
</dbReference>
<dbReference type="AlphaFoldDB" id="A0A9Q8X488"/>
<dbReference type="CDD" id="cd06422">
    <property type="entry name" value="NTP_transferase_like_1"/>
    <property type="match status" value="1"/>
</dbReference>
<reference evidence="4" key="1">
    <citation type="submission" date="2022-05" db="EMBL/GenBank/DDBJ databases">
        <title>Single-amplified genomics reveal most streamlined microbe among free-living bacteria.</title>
        <authorList>
            <person name="Roda-Garcia J."/>
            <person name="Haro-Moreno J.M."/>
            <person name="Rodriguez-Valera F."/>
            <person name="Almagro-Moreno S."/>
            <person name="Lopez-Perez M."/>
        </authorList>
    </citation>
    <scope>NUCLEOTIDE SEQUENCE</scope>
    <source>
        <strain evidence="4">TMED112-D2-2</strain>
    </source>
</reference>
<organism evidence="4 5">
    <name type="scientific">SAR86 cluster bacterium</name>
    <dbReference type="NCBI Taxonomy" id="2030880"/>
    <lineage>
        <taxon>Bacteria</taxon>
        <taxon>Pseudomonadati</taxon>
        <taxon>Pseudomonadota</taxon>
        <taxon>Gammaproteobacteria</taxon>
        <taxon>SAR86 cluster</taxon>
    </lineage>
</organism>
<accession>A0A9Q8X488</accession>
<dbReference type="InterPro" id="IPR029044">
    <property type="entry name" value="Nucleotide-diphossugar_trans"/>
</dbReference>
<protein>
    <submittedName>
        <fullName evidence="4">Nucleotidyltransferase family protein</fullName>
    </submittedName>
</protein>
<keyword evidence="5" id="KW-1185">Reference proteome</keyword>
<evidence type="ECO:0000256" key="1">
    <source>
        <dbReference type="ARBA" id="ARBA00022679"/>
    </source>
</evidence>
<gene>
    <name evidence="4" type="ORF">M9B40_00375</name>
</gene>
<dbReference type="GO" id="GO:0016779">
    <property type="term" value="F:nucleotidyltransferase activity"/>
    <property type="evidence" value="ECO:0007669"/>
    <property type="project" value="UniProtKB-KW"/>
</dbReference>
<dbReference type="EMBL" id="CP097966">
    <property type="protein sequence ID" value="URQ63256.1"/>
    <property type="molecule type" value="Genomic_DNA"/>
</dbReference>